<name>A0ACC2XKA8_9TREE</name>
<proteinExistence type="predicted"/>
<protein>
    <submittedName>
        <fullName evidence="1">Uncharacterized protein</fullName>
    </submittedName>
</protein>
<keyword evidence="2" id="KW-1185">Reference proteome</keyword>
<gene>
    <name evidence="1" type="ORF">QFC24_003602</name>
</gene>
<dbReference type="EMBL" id="JASBWV010000011">
    <property type="protein sequence ID" value="KAJ9123825.1"/>
    <property type="molecule type" value="Genomic_DNA"/>
</dbReference>
<dbReference type="Proteomes" id="UP001234202">
    <property type="component" value="Unassembled WGS sequence"/>
</dbReference>
<organism evidence="1 2">
    <name type="scientific">Naganishia onofrii</name>
    <dbReference type="NCBI Taxonomy" id="1851511"/>
    <lineage>
        <taxon>Eukaryota</taxon>
        <taxon>Fungi</taxon>
        <taxon>Dikarya</taxon>
        <taxon>Basidiomycota</taxon>
        <taxon>Agaricomycotina</taxon>
        <taxon>Tremellomycetes</taxon>
        <taxon>Filobasidiales</taxon>
        <taxon>Filobasidiaceae</taxon>
        <taxon>Naganishia</taxon>
    </lineage>
</organism>
<sequence length="264" mass="28412">MLARRVPSLASAKALSQHLQAHRTVALRLQGAALINTQRFNIHSTASRQDLPQWPNPPVPQPVATPYQDPRAGQGGGGGAGGGGKGKGTNWRTILENLSTNPLFGAMLTTVIGLAAVFGGGVGYLAWYKAHVLNKMMHAFDAGYDPVLELGKYHQKKRKTPFPELDPSDPAGGSTSSDDDSDRDDEDIPTHILRKEQAIVDSIVKGEATGAYWLIIGSKGTGKGTMIVDAMREIKAEGAAFCEAHSDLEVFRLRLGKALHYEYQ</sequence>
<evidence type="ECO:0000313" key="1">
    <source>
        <dbReference type="EMBL" id="KAJ9123825.1"/>
    </source>
</evidence>
<evidence type="ECO:0000313" key="2">
    <source>
        <dbReference type="Proteomes" id="UP001234202"/>
    </source>
</evidence>
<reference evidence="1" key="1">
    <citation type="submission" date="2023-04" db="EMBL/GenBank/DDBJ databases">
        <title>Draft Genome sequencing of Naganishia species isolated from polar environments using Oxford Nanopore Technology.</title>
        <authorList>
            <person name="Leo P."/>
            <person name="Venkateswaran K."/>
        </authorList>
    </citation>
    <scope>NUCLEOTIDE SEQUENCE</scope>
    <source>
        <strain evidence="1">DBVPG 5303</strain>
    </source>
</reference>
<accession>A0ACC2XKA8</accession>
<comment type="caution">
    <text evidence="1">The sequence shown here is derived from an EMBL/GenBank/DDBJ whole genome shotgun (WGS) entry which is preliminary data.</text>
</comment>